<dbReference type="Pfam" id="PF03478">
    <property type="entry name" value="Beta-prop_KIB1-4"/>
    <property type="match status" value="1"/>
</dbReference>
<sequence length="210" mass="23402">MELEVTPPELPQDVLMDIFALLEIPDLVRAASVCPSWCSANTSLQRLGQYKRPQTPCLLYTSETDGESDARLYSLVEKRSYKLTLPEPPIRGRYLIGSSNGWLVTVDDRSEMHLLNPITWEQIVLPSVITLDPVAPIFDETVGVVTCARLLRRAKGLGDDAALFRTSWRCSWWRQQGRGRSGVDALRPCLRRRSRGLVVVSGGGGPGQRP</sequence>
<protein>
    <recommendedName>
        <fullName evidence="1">F-box domain-containing protein</fullName>
    </recommendedName>
</protein>
<feature type="domain" description="F-box" evidence="1">
    <location>
        <begin position="4"/>
        <end position="37"/>
    </location>
</feature>
<evidence type="ECO:0000313" key="3">
    <source>
        <dbReference type="Proteomes" id="UP001231189"/>
    </source>
</evidence>
<gene>
    <name evidence="2" type="ORF">QYE76_001118</name>
</gene>
<proteinExistence type="predicted"/>
<dbReference type="Pfam" id="PF12937">
    <property type="entry name" value="F-box-like"/>
    <property type="match status" value="1"/>
</dbReference>
<accession>A0AAD8RJ46</accession>
<dbReference type="Gene3D" id="1.20.1280.50">
    <property type="match status" value="1"/>
</dbReference>
<dbReference type="PROSITE" id="PS50181">
    <property type="entry name" value="FBOX"/>
    <property type="match status" value="1"/>
</dbReference>
<name>A0AAD8RJ46_LOLMU</name>
<organism evidence="2 3">
    <name type="scientific">Lolium multiflorum</name>
    <name type="common">Italian ryegrass</name>
    <name type="synonym">Lolium perenne subsp. multiflorum</name>
    <dbReference type="NCBI Taxonomy" id="4521"/>
    <lineage>
        <taxon>Eukaryota</taxon>
        <taxon>Viridiplantae</taxon>
        <taxon>Streptophyta</taxon>
        <taxon>Embryophyta</taxon>
        <taxon>Tracheophyta</taxon>
        <taxon>Spermatophyta</taxon>
        <taxon>Magnoliopsida</taxon>
        <taxon>Liliopsida</taxon>
        <taxon>Poales</taxon>
        <taxon>Poaceae</taxon>
        <taxon>BOP clade</taxon>
        <taxon>Pooideae</taxon>
        <taxon>Poodae</taxon>
        <taxon>Poeae</taxon>
        <taxon>Poeae Chloroplast Group 2 (Poeae type)</taxon>
        <taxon>Loliodinae</taxon>
        <taxon>Loliinae</taxon>
        <taxon>Lolium</taxon>
    </lineage>
</organism>
<dbReference type="InterPro" id="IPR036047">
    <property type="entry name" value="F-box-like_dom_sf"/>
</dbReference>
<evidence type="ECO:0000313" key="2">
    <source>
        <dbReference type="EMBL" id="KAK1626803.1"/>
    </source>
</evidence>
<dbReference type="SUPFAM" id="SSF81383">
    <property type="entry name" value="F-box domain"/>
    <property type="match status" value="1"/>
</dbReference>
<comment type="caution">
    <text evidence="2">The sequence shown here is derived from an EMBL/GenBank/DDBJ whole genome shotgun (WGS) entry which is preliminary data.</text>
</comment>
<dbReference type="AlphaFoldDB" id="A0AAD8RJ46"/>
<dbReference type="EMBL" id="JAUUTY010000005">
    <property type="protein sequence ID" value="KAK1626803.1"/>
    <property type="molecule type" value="Genomic_DNA"/>
</dbReference>
<dbReference type="PANTHER" id="PTHR44586">
    <property type="entry name" value="F-BOX DOMAIN CONTAINING PROTEIN, EXPRESSED"/>
    <property type="match status" value="1"/>
</dbReference>
<dbReference type="PANTHER" id="PTHR44586:SF19">
    <property type="entry name" value="OS11G0576400 PROTEIN"/>
    <property type="match status" value="1"/>
</dbReference>
<keyword evidence="3" id="KW-1185">Reference proteome</keyword>
<reference evidence="2" key="1">
    <citation type="submission" date="2023-07" db="EMBL/GenBank/DDBJ databases">
        <title>A chromosome-level genome assembly of Lolium multiflorum.</title>
        <authorList>
            <person name="Chen Y."/>
            <person name="Copetti D."/>
            <person name="Kolliker R."/>
            <person name="Studer B."/>
        </authorList>
    </citation>
    <scope>NUCLEOTIDE SEQUENCE</scope>
    <source>
        <strain evidence="2">02402/16</strain>
        <tissue evidence="2">Leaf</tissue>
    </source>
</reference>
<dbReference type="InterPro" id="IPR001810">
    <property type="entry name" value="F-box_dom"/>
</dbReference>
<dbReference type="CDD" id="cd09917">
    <property type="entry name" value="F-box_SF"/>
    <property type="match status" value="1"/>
</dbReference>
<evidence type="ECO:0000259" key="1">
    <source>
        <dbReference type="PROSITE" id="PS50181"/>
    </source>
</evidence>
<dbReference type="SMART" id="SM00256">
    <property type="entry name" value="FBOX"/>
    <property type="match status" value="1"/>
</dbReference>
<dbReference type="Proteomes" id="UP001231189">
    <property type="component" value="Unassembled WGS sequence"/>
</dbReference>
<dbReference type="InterPro" id="IPR005174">
    <property type="entry name" value="KIB1-4_b-propeller"/>
</dbReference>